<dbReference type="Pfam" id="PF02519">
    <property type="entry name" value="Auxin_inducible"/>
    <property type="match status" value="1"/>
</dbReference>
<proteinExistence type="inferred from homology"/>
<dbReference type="GO" id="GO:0009733">
    <property type="term" value="P:response to auxin"/>
    <property type="evidence" value="ECO:0007669"/>
    <property type="project" value="InterPro"/>
</dbReference>
<accession>A0A2N9E343</accession>
<evidence type="ECO:0000313" key="3">
    <source>
        <dbReference type="EMBL" id="SPC99638.1"/>
    </source>
</evidence>
<dbReference type="PANTHER" id="PTHR31929">
    <property type="entry name" value="SAUR-LIKE AUXIN-RESPONSIVE PROTEIN FAMILY-RELATED"/>
    <property type="match status" value="1"/>
</dbReference>
<name>A0A2N9E343_FAGSY</name>
<protein>
    <submittedName>
        <fullName evidence="2">Uncharacterized protein</fullName>
    </submittedName>
</protein>
<evidence type="ECO:0000313" key="2">
    <source>
        <dbReference type="EMBL" id="SPC73286.1"/>
    </source>
</evidence>
<dbReference type="AlphaFoldDB" id="A0A2N9E343"/>
<evidence type="ECO:0000256" key="1">
    <source>
        <dbReference type="ARBA" id="ARBA00006974"/>
    </source>
</evidence>
<dbReference type="InterPro" id="IPR003676">
    <property type="entry name" value="SAUR_fam"/>
</dbReference>
<dbReference type="EMBL" id="OIVN01001999">
    <property type="protein sequence ID" value="SPC99638.1"/>
    <property type="molecule type" value="Genomic_DNA"/>
</dbReference>
<sequence length="149" mass="17035">MAIRVPAIMQVKQILRRSVLSGKEAAFTAKKVPKGFFAVYVGEEQKKRFILPISYLNEPSFQKLLSKVEEEFGFDHPMGGQAEADVDGSRGKGRQMYQKETWRHSKEVLHGSNFQHHPMGGSHRSPCREAFNDQLVWIGHETNERHDTV</sequence>
<comment type="similarity">
    <text evidence="1">Belongs to the ARG7 family.</text>
</comment>
<organism evidence="2">
    <name type="scientific">Fagus sylvatica</name>
    <name type="common">Beechnut</name>
    <dbReference type="NCBI Taxonomy" id="28930"/>
    <lineage>
        <taxon>Eukaryota</taxon>
        <taxon>Viridiplantae</taxon>
        <taxon>Streptophyta</taxon>
        <taxon>Embryophyta</taxon>
        <taxon>Tracheophyta</taxon>
        <taxon>Spermatophyta</taxon>
        <taxon>Magnoliopsida</taxon>
        <taxon>eudicotyledons</taxon>
        <taxon>Gunneridae</taxon>
        <taxon>Pentapetalae</taxon>
        <taxon>rosids</taxon>
        <taxon>fabids</taxon>
        <taxon>Fagales</taxon>
        <taxon>Fagaceae</taxon>
        <taxon>Fagus</taxon>
    </lineage>
</organism>
<gene>
    <name evidence="2" type="ORF">FSB_LOCUS1168</name>
    <name evidence="3" type="ORF">FSB_LOCUS27520</name>
</gene>
<dbReference type="EMBL" id="OIVN01000048">
    <property type="protein sequence ID" value="SPC73286.1"/>
    <property type="molecule type" value="Genomic_DNA"/>
</dbReference>
<reference evidence="2" key="1">
    <citation type="submission" date="2018-02" db="EMBL/GenBank/DDBJ databases">
        <authorList>
            <person name="Cohen D.B."/>
            <person name="Kent A.D."/>
        </authorList>
    </citation>
    <scope>NUCLEOTIDE SEQUENCE</scope>
</reference>